<dbReference type="Proteomes" id="UP000284706">
    <property type="component" value="Unassembled WGS sequence"/>
</dbReference>
<evidence type="ECO:0000313" key="2">
    <source>
        <dbReference type="Proteomes" id="UP000284706"/>
    </source>
</evidence>
<organism evidence="1 2">
    <name type="scientific">Gymnopilus dilepis</name>
    <dbReference type="NCBI Taxonomy" id="231916"/>
    <lineage>
        <taxon>Eukaryota</taxon>
        <taxon>Fungi</taxon>
        <taxon>Dikarya</taxon>
        <taxon>Basidiomycota</taxon>
        <taxon>Agaricomycotina</taxon>
        <taxon>Agaricomycetes</taxon>
        <taxon>Agaricomycetidae</taxon>
        <taxon>Agaricales</taxon>
        <taxon>Agaricineae</taxon>
        <taxon>Hymenogastraceae</taxon>
        <taxon>Gymnopilus</taxon>
    </lineage>
</organism>
<dbReference type="AlphaFoldDB" id="A0A409VFA9"/>
<reference evidence="1 2" key="1">
    <citation type="journal article" date="2018" name="Evol. Lett.">
        <title>Horizontal gene cluster transfer increased hallucinogenic mushroom diversity.</title>
        <authorList>
            <person name="Reynolds H.T."/>
            <person name="Vijayakumar V."/>
            <person name="Gluck-Thaler E."/>
            <person name="Korotkin H.B."/>
            <person name="Matheny P.B."/>
            <person name="Slot J.C."/>
        </authorList>
    </citation>
    <scope>NUCLEOTIDE SEQUENCE [LARGE SCALE GENOMIC DNA]</scope>
    <source>
        <strain evidence="1 2">SRW20</strain>
    </source>
</reference>
<evidence type="ECO:0000313" key="1">
    <source>
        <dbReference type="EMBL" id="PPQ64940.1"/>
    </source>
</evidence>
<sequence>MAAYRLVDDLHSSLICSTTSTDEANKEATIPQMEAPDEGNEKTMAALAEISQTMNTLKDAFALLNGCTDSLLAVPSRAEKTQEATEDLSRRIKEQADWTRSMLEEIKASLEDDIQREVATGVSRHCEESDDWIKEEVGRQVKEQVDEQIKEHLPVSLEQQAAETKQQLEDVRISIRNSVARIANSFIHTHNLFDPLEPILTPRGEKSPYWPSNAHSLFSYDLESAKELNKDYELTESDSLQVNFRQFLKHIGGTISSVKVVIN</sequence>
<proteinExistence type="predicted"/>
<protein>
    <submittedName>
        <fullName evidence="1">Uncharacterized protein</fullName>
    </submittedName>
</protein>
<dbReference type="InParanoid" id="A0A409VFA9"/>
<comment type="caution">
    <text evidence="1">The sequence shown here is derived from an EMBL/GenBank/DDBJ whole genome shotgun (WGS) entry which is preliminary data.</text>
</comment>
<keyword evidence="2" id="KW-1185">Reference proteome</keyword>
<gene>
    <name evidence="1" type="ORF">CVT26_015660</name>
</gene>
<dbReference type="OrthoDB" id="3181072at2759"/>
<dbReference type="EMBL" id="NHYE01005660">
    <property type="protein sequence ID" value="PPQ64940.1"/>
    <property type="molecule type" value="Genomic_DNA"/>
</dbReference>
<accession>A0A409VFA9</accession>
<name>A0A409VFA9_9AGAR</name>